<dbReference type="Proteomes" id="UP001250214">
    <property type="component" value="Unassembled WGS sequence"/>
</dbReference>
<proteinExistence type="predicted"/>
<dbReference type="SFLD" id="SFLDG01135">
    <property type="entry name" value="C1.5.6:_HAD__Beta-PGM__Phospha"/>
    <property type="match status" value="1"/>
</dbReference>
<dbReference type="PANTHER" id="PTHR43481:SF4">
    <property type="entry name" value="GLYCEROL-1-PHOSPHATE PHOSPHOHYDROLASE 1-RELATED"/>
    <property type="match status" value="1"/>
</dbReference>
<evidence type="ECO:0000313" key="2">
    <source>
        <dbReference type="Proteomes" id="UP001250214"/>
    </source>
</evidence>
<name>A0ABU2H543_9ACTN</name>
<keyword evidence="2" id="KW-1185">Reference proteome</keyword>
<reference evidence="2" key="1">
    <citation type="submission" date="2023-07" db="EMBL/GenBank/DDBJ databases">
        <title>Novel species in the genus Lipingzhangella isolated from Sambhar Salt Lake.</title>
        <authorList>
            <person name="Jiya N."/>
            <person name="Kajale S."/>
            <person name="Sharma A."/>
        </authorList>
    </citation>
    <scope>NUCLEOTIDE SEQUENCE [LARGE SCALE GENOMIC DNA]</scope>
    <source>
        <strain evidence="2">LS1_29</strain>
    </source>
</reference>
<dbReference type="Gene3D" id="3.40.50.1000">
    <property type="entry name" value="HAD superfamily/HAD-like"/>
    <property type="match status" value="1"/>
</dbReference>
<dbReference type="Gene3D" id="1.10.150.240">
    <property type="entry name" value="Putative phosphatase, domain 2"/>
    <property type="match status" value="1"/>
</dbReference>
<comment type="caution">
    <text evidence="1">The sequence shown here is derived from an EMBL/GenBank/DDBJ whole genome shotgun (WGS) entry which is preliminary data.</text>
</comment>
<dbReference type="InterPro" id="IPR023198">
    <property type="entry name" value="PGP-like_dom2"/>
</dbReference>
<dbReference type="InterPro" id="IPR023214">
    <property type="entry name" value="HAD_sf"/>
</dbReference>
<gene>
    <name evidence="1" type="ORF">RIF23_08980</name>
</gene>
<dbReference type="RefSeq" id="WP_310911935.1">
    <property type="nucleotide sequence ID" value="NZ_JAVLVT010000003.1"/>
</dbReference>
<dbReference type="SUPFAM" id="SSF56784">
    <property type="entry name" value="HAD-like"/>
    <property type="match status" value="1"/>
</dbReference>
<accession>A0ABU2H543</accession>
<dbReference type="Pfam" id="PF00702">
    <property type="entry name" value="Hydrolase"/>
    <property type="match status" value="1"/>
</dbReference>
<dbReference type="PRINTS" id="PR00413">
    <property type="entry name" value="HADHALOGNASE"/>
</dbReference>
<dbReference type="SFLD" id="SFLDG01129">
    <property type="entry name" value="C1.5:_HAD__Beta-PGM__Phosphata"/>
    <property type="match status" value="1"/>
</dbReference>
<dbReference type="NCBIfam" id="TIGR01509">
    <property type="entry name" value="HAD-SF-IA-v3"/>
    <property type="match status" value="1"/>
</dbReference>
<protein>
    <submittedName>
        <fullName evidence="1">HAD family phosphatase</fullName>
    </submittedName>
</protein>
<evidence type="ECO:0000313" key="1">
    <source>
        <dbReference type="EMBL" id="MDS1270427.1"/>
    </source>
</evidence>
<dbReference type="PROSITE" id="PS01228">
    <property type="entry name" value="COF_1"/>
    <property type="match status" value="1"/>
</dbReference>
<dbReference type="InterPro" id="IPR051806">
    <property type="entry name" value="HAD-like_SPP"/>
</dbReference>
<dbReference type="InterPro" id="IPR036412">
    <property type="entry name" value="HAD-like_sf"/>
</dbReference>
<dbReference type="EMBL" id="JAVLVT010000003">
    <property type="protein sequence ID" value="MDS1270427.1"/>
    <property type="molecule type" value="Genomic_DNA"/>
</dbReference>
<sequence length="216" mass="22690">MDAADAVLFDLDGTLVNTEPRNRAVWTRYLAELGIPPDGILDELMGRRGADVFAERPELSRGRTLDEVRARLADLHAQPDLPPVTLLPTSIDFLRTVHASGVPVGVVTSATRQGADAMLDWLGVRDLLSGLVTGGDVTVGKPDPQGYLYGARTLGVSPRRTLAVEDSPAGVAAARAAGMTCVAVTTTHAREELGAADRVVAALDEIDWPPPGHGGG</sequence>
<dbReference type="PANTHER" id="PTHR43481">
    <property type="entry name" value="FRUCTOSE-1-PHOSPHATE PHOSPHATASE"/>
    <property type="match status" value="1"/>
</dbReference>
<dbReference type="InterPro" id="IPR006439">
    <property type="entry name" value="HAD-SF_hydro_IA"/>
</dbReference>
<organism evidence="1 2">
    <name type="scientific">Lipingzhangella rawalii</name>
    <dbReference type="NCBI Taxonomy" id="2055835"/>
    <lineage>
        <taxon>Bacteria</taxon>
        <taxon>Bacillati</taxon>
        <taxon>Actinomycetota</taxon>
        <taxon>Actinomycetes</taxon>
        <taxon>Streptosporangiales</taxon>
        <taxon>Nocardiopsidaceae</taxon>
        <taxon>Lipingzhangella</taxon>
    </lineage>
</organism>
<dbReference type="SFLD" id="SFLDS00003">
    <property type="entry name" value="Haloacid_Dehalogenase"/>
    <property type="match status" value="1"/>
</dbReference>